<dbReference type="InterPro" id="IPR050903">
    <property type="entry name" value="Bact_Chemotaxis_MeTrfase"/>
</dbReference>
<dbReference type="PIRSF" id="PIRSF000410">
    <property type="entry name" value="CheR"/>
    <property type="match status" value="1"/>
</dbReference>
<dbReference type="SMART" id="SM00138">
    <property type="entry name" value="MeTrc"/>
    <property type="match status" value="1"/>
</dbReference>
<dbReference type="Proteomes" id="UP001219862">
    <property type="component" value="Unassembled WGS sequence"/>
</dbReference>
<evidence type="ECO:0000256" key="3">
    <source>
        <dbReference type="ARBA" id="ARBA00022679"/>
    </source>
</evidence>
<dbReference type="Gene3D" id="1.10.155.10">
    <property type="entry name" value="Chemotaxis receptor methyltransferase CheR, N-terminal domain"/>
    <property type="match status" value="1"/>
</dbReference>
<proteinExistence type="predicted"/>
<feature type="domain" description="CheR-type methyltransferase" evidence="6">
    <location>
        <begin position="1"/>
        <end position="252"/>
    </location>
</feature>
<dbReference type="Pfam" id="PF03705">
    <property type="entry name" value="CheR_N"/>
    <property type="match status" value="1"/>
</dbReference>
<evidence type="ECO:0000313" key="7">
    <source>
        <dbReference type="EMBL" id="MDC8785961.1"/>
    </source>
</evidence>
<organism evidence="7 8">
    <name type="scientific">Roseateles koreensis</name>
    <dbReference type="NCBI Taxonomy" id="2987526"/>
    <lineage>
        <taxon>Bacteria</taxon>
        <taxon>Pseudomonadati</taxon>
        <taxon>Pseudomonadota</taxon>
        <taxon>Betaproteobacteria</taxon>
        <taxon>Burkholderiales</taxon>
        <taxon>Sphaerotilaceae</taxon>
        <taxon>Roseateles</taxon>
    </lineage>
</organism>
<keyword evidence="4 5" id="KW-0949">S-adenosyl-L-methionine</keyword>
<evidence type="ECO:0000256" key="2">
    <source>
        <dbReference type="ARBA" id="ARBA00022603"/>
    </source>
</evidence>
<dbReference type="PROSITE" id="PS50123">
    <property type="entry name" value="CHER"/>
    <property type="match status" value="1"/>
</dbReference>
<dbReference type="Gene3D" id="3.40.50.150">
    <property type="entry name" value="Vaccinia Virus protein VP39"/>
    <property type="match status" value="1"/>
</dbReference>
<dbReference type="PANTHER" id="PTHR24422">
    <property type="entry name" value="CHEMOTAXIS PROTEIN METHYLTRANSFERASE"/>
    <property type="match status" value="1"/>
</dbReference>
<keyword evidence="2 5" id="KW-0489">Methyltransferase</keyword>
<dbReference type="CDD" id="cd02440">
    <property type="entry name" value="AdoMet_MTases"/>
    <property type="match status" value="1"/>
</dbReference>
<dbReference type="InterPro" id="IPR022642">
    <property type="entry name" value="CheR_C"/>
</dbReference>
<dbReference type="EC" id="2.1.1.80" evidence="5"/>
<dbReference type="InterPro" id="IPR036804">
    <property type="entry name" value="CheR_N_sf"/>
</dbReference>
<comment type="catalytic activity">
    <reaction evidence="1 5">
        <text>L-glutamyl-[protein] + S-adenosyl-L-methionine = [protein]-L-glutamate 5-O-methyl ester + S-adenosyl-L-homocysteine</text>
        <dbReference type="Rhea" id="RHEA:24452"/>
        <dbReference type="Rhea" id="RHEA-COMP:10208"/>
        <dbReference type="Rhea" id="RHEA-COMP:10311"/>
        <dbReference type="ChEBI" id="CHEBI:29973"/>
        <dbReference type="ChEBI" id="CHEBI:57856"/>
        <dbReference type="ChEBI" id="CHEBI:59789"/>
        <dbReference type="ChEBI" id="CHEBI:82795"/>
        <dbReference type="EC" id="2.1.1.80"/>
    </reaction>
</comment>
<dbReference type="RefSeq" id="WP_273597076.1">
    <property type="nucleotide sequence ID" value="NZ_JAQQXS010000010.1"/>
</dbReference>
<reference evidence="7 8" key="1">
    <citation type="submission" date="2022-10" db="EMBL/GenBank/DDBJ databases">
        <title>paucibacter sp. hw8 Genome sequencing.</title>
        <authorList>
            <person name="Park S."/>
        </authorList>
    </citation>
    <scope>NUCLEOTIDE SEQUENCE [LARGE SCALE GENOMIC DNA]</scope>
    <source>
        <strain evidence="8">hw8</strain>
    </source>
</reference>
<evidence type="ECO:0000256" key="1">
    <source>
        <dbReference type="ARBA" id="ARBA00001541"/>
    </source>
</evidence>
<keyword evidence="3 5" id="KW-0808">Transferase</keyword>
<dbReference type="PRINTS" id="PR00996">
    <property type="entry name" value="CHERMTFRASE"/>
</dbReference>
<protein>
    <recommendedName>
        <fullName evidence="5">Chemotaxis protein methyltransferase</fullName>
        <ecNumber evidence="5">2.1.1.80</ecNumber>
    </recommendedName>
</protein>
<dbReference type="InterPro" id="IPR029063">
    <property type="entry name" value="SAM-dependent_MTases_sf"/>
</dbReference>
<evidence type="ECO:0000256" key="4">
    <source>
        <dbReference type="ARBA" id="ARBA00022691"/>
    </source>
</evidence>
<name>A0ABT5KVV6_9BURK</name>
<dbReference type="InterPro" id="IPR026024">
    <property type="entry name" value="Chemotaxis_MeTrfase_CheR"/>
</dbReference>
<evidence type="ECO:0000313" key="8">
    <source>
        <dbReference type="Proteomes" id="UP001219862"/>
    </source>
</evidence>
<accession>A0ABT5KVV6</accession>
<dbReference type="SUPFAM" id="SSF53335">
    <property type="entry name" value="S-adenosyl-L-methionine-dependent methyltransferases"/>
    <property type="match status" value="1"/>
</dbReference>
<comment type="function">
    <text evidence="5">Methylation of the membrane-bound methyl-accepting chemotaxis proteins (MCP) to form gamma-glutamyl methyl ester residues in MCP.</text>
</comment>
<comment type="caution">
    <text evidence="7">The sequence shown here is derived from an EMBL/GenBank/DDBJ whole genome shotgun (WGS) entry which is preliminary data.</text>
</comment>
<dbReference type="InterPro" id="IPR022641">
    <property type="entry name" value="CheR_N"/>
</dbReference>
<gene>
    <name evidence="7" type="ORF">PRZ01_12235</name>
</gene>
<evidence type="ECO:0000259" key="6">
    <source>
        <dbReference type="PROSITE" id="PS50123"/>
    </source>
</evidence>
<sequence>MAGLSDPSFLAVTEHFYKVSGIRLTESKRALVVSRLQRLALDSGIADLDRFVDVLVRGQLPKHVEVMLIDKLTTNETYFFREPAHFDDLTRRISQAQAVNREGMVVWSAASSSGEEAYSIAMLLADQLGNIPWRVYGTDLSTSVVETARQGLYSMERARNVPAPYLKKFCLRGEGAYEGQLLIERSLRQRVEFQCANLLHTLPKLPMFDVIFLRNVLIYFEGDAKVQIIRNVLTQLKPEGVLYTGHAESLSGLGLPLRAAAPAIYQHA</sequence>
<dbReference type="EMBL" id="JAQQXS010000010">
    <property type="protein sequence ID" value="MDC8785961.1"/>
    <property type="molecule type" value="Genomic_DNA"/>
</dbReference>
<dbReference type="PANTHER" id="PTHR24422:SF26">
    <property type="entry name" value="CHEMOTAXIS PROTEIN METHYLTRANSFERASE"/>
    <property type="match status" value="1"/>
</dbReference>
<dbReference type="SUPFAM" id="SSF47757">
    <property type="entry name" value="Chemotaxis receptor methyltransferase CheR, N-terminal domain"/>
    <property type="match status" value="1"/>
</dbReference>
<evidence type="ECO:0000256" key="5">
    <source>
        <dbReference type="PIRNR" id="PIRNR000410"/>
    </source>
</evidence>
<keyword evidence="8" id="KW-1185">Reference proteome</keyword>
<dbReference type="InterPro" id="IPR000780">
    <property type="entry name" value="CheR_MeTrfase"/>
</dbReference>
<dbReference type="Pfam" id="PF01739">
    <property type="entry name" value="CheR"/>
    <property type="match status" value="1"/>
</dbReference>